<dbReference type="InterPro" id="IPR017850">
    <property type="entry name" value="Alkaline_phosphatase_core_sf"/>
</dbReference>
<reference evidence="2" key="1">
    <citation type="submission" date="2020-04" db="EMBL/GenBank/DDBJ databases">
        <authorList>
            <person name="Zhang T."/>
        </authorList>
    </citation>
    <scope>NUCLEOTIDE SEQUENCE</scope>
    <source>
        <strain evidence="2">HKST-UBA01</strain>
    </source>
</reference>
<comment type="caution">
    <text evidence="2">The sequence shown here is derived from an EMBL/GenBank/DDBJ whole genome shotgun (WGS) entry which is preliminary data.</text>
</comment>
<evidence type="ECO:0000259" key="1">
    <source>
        <dbReference type="Pfam" id="PF00884"/>
    </source>
</evidence>
<reference evidence="2" key="2">
    <citation type="journal article" date="2021" name="Microbiome">
        <title>Successional dynamics and alternative stable states in a saline activated sludge microbial community over 9 years.</title>
        <authorList>
            <person name="Wang Y."/>
            <person name="Ye J."/>
            <person name="Ju F."/>
            <person name="Liu L."/>
            <person name="Boyd J.A."/>
            <person name="Deng Y."/>
            <person name="Parks D.H."/>
            <person name="Jiang X."/>
            <person name="Yin X."/>
            <person name="Woodcroft B.J."/>
            <person name="Tyson G.W."/>
            <person name="Hugenholtz P."/>
            <person name="Polz M.F."/>
            <person name="Zhang T."/>
        </authorList>
    </citation>
    <scope>NUCLEOTIDE SEQUENCE</scope>
    <source>
        <strain evidence="2">HKST-UBA01</strain>
    </source>
</reference>
<evidence type="ECO:0000313" key="2">
    <source>
        <dbReference type="EMBL" id="MCA9727804.1"/>
    </source>
</evidence>
<accession>A0A956LY97</accession>
<dbReference type="EMBL" id="JAGQHR010000239">
    <property type="protein sequence ID" value="MCA9727804.1"/>
    <property type="molecule type" value="Genomic_DNA"/>
</dbReference>
<dbReference type="Gene3D" id="3.40.720.10">
    <property type="entry name" value="Alkaline Phosphatase, subunit A"/>
    <property type="match status" value="1"/>
</dbReference>
<proteinExistence type="predicted"/>
<dbReference type="PANTHER" id="PTHR43751:SF3">
    <property type="entry name" value="SULFATASE N-TERMINAL DOMAIN-CONTAINING PROTEIN"/>
    <property type="match status" value="1"/>
</dbReference>
<organism evidence="2 3">
    <name type="scientific">Eiseniibacteriota bacterium</name>
    <dbReference type="NCBI Taxonomy" id="2212470"/>
    <lineage>
        <taxon>Bacteria</taxon>
        <taxon>Candidatus Eiseniibacteriota</taxon>
    </lineage>
</organism>
<dbReference type="InterPro" id="IPR052701">
    <property type="entry name" value="GAG_Ulvan_Degrading_Sulfatases"/>
</dbReference>
<evidence type="ECO:0000313" key="3">
    <source>
        <dbReference type="Proteomes" id="UP000697710"/>
    </source>
</evidence>
<dbReference type="AlphaFoldDB" id="A0A956LY97"/>
<sequence length="489" mass="54333">MALLALGGLGSGFACARERTPAPLRRPDLVFISIDTLRRDHLGLYGYGRDTSPTLDSLATQAVTFENAFVQASWTLPSHVSMMTSTYPLVHQVDTERRSIPETLPLLAESLQAGGYRTVGFVSWIYLAAKFGFARGFDRYHELLPPPRLRDRSSKHSTRAHAVVDSVLAWADAYAADGRPDETPFFLFVHFFDPHMDYDPPLEDARRFDPTLESTEDGTYRALEPYIAGLHGTTTIPESLITRATALYDGEIRYTDREVGRLFGRLRTLGLLENAVVAVTSDHGEEFGEHGSMEGHQWTLYDDVLRVPLLISVPPRMTEAPPGRRKEIVESIDLAPTLLAFAGIDLPASYQGRALQPLLEDAAGGARDGRATSGSSDVDDWPNRSFAEIGRFVVRASLRTPRHKLIHTRDTGGANRFGVPVDTGFQLFDIREDPGELHDRFDPADSTSQRLSVELRAWIRGRGAPEVVPEPVLTPEERERLRSVGYIGR</sequence>
<protein>
    <submittedName>
        <fullName evidence="2">Sulfatase</fullName>
    </submittedName>
</protein>
<dbReference type="PANTHER" id="PTHR43751">
    <property type="entry name" value="SULFATASE"/>
    <property type="match status" value="1"/>
</dbReference>
<dbReference type="Proteomes" id="UP000697710">
    <property type="component" value="Unassembled WGS sequence"/>
</dbReference>
<dbReference type="InterPro" id="IPR000917">
    <property type="entry name" value="Sulfatase_N"/>
</dbReference>
<gene>
    <name evidence="2" type="ORF">KC729_08990</name>
</gene>
<feature type="domain" description="Sulfatase N-terminal" evidence="1">
    <location>
        <begin position="27"/>
        <end position="344"/>
    </location>
</feature>
<dbReference type="CDD" id="cd16148">
    <property type="entry name" value="sulfatase_like"/>
    <property type="match status" value="1"/>
</dbReference>
<dbReference type="Pfam" id="PF00884">
    <property type="entry name" value="Sulfatase"/>
    <property type="match status" value="1"/>
</dbReference>
<name>A0A956LY97_UNCEI</name>
<dbReference type="SUPFAM" id="SSF53649">
    <property type="entry name" value="Alkaline phosphatase-like"/>
    <property type="match status" value="1"/>
</dbReference>